<evidence type="ECO:0000313" key="2">
    <source>
        <dbReference type="Proteomes" id="UP000054874"/>
    </source>
</evidence>
<comment type="caution">
    <text evidence="1">The sequence shown here is derived from an EMBL/GenBank/DDBJ whole genome shotgun (WGS) entry which is preliminary data.</text>
</comment>
<keyword evidence="2" id="KW-1185">Reference proteome</keyword>
<gene>
    <name evidence="1" type="ORF">ASU35_08025</name>
</gene>
<dbReference type="EMBL" id="LNAM01000090">
    <property type="protein sequence ID" value="KSV59813.1"/>
    <property type="molecule type" value="Genomic_DNA"/>
</dbReference>
<dbReference type="RefSeq" id="WP_058352001.1">
    <property type="nucleotide sequence ID" value="NZ_CABMMD010000090.1"/>
</dbReference>
<dbReference type="OrthoDB" id="2055324at2"/>
<protein>
    <submittedName>
        <fullName evidence="1">Uncharacterized protein</fullName>
    </submittedName>
</protein>
<proteinExistence type="predicted"/>
<name>A0A0V8QGU6_9FIRM</name>
<evidence type="ECO:0000313" key="1">
    <source>
        <dbReference type="EMBL" id="KSV59813.1"/>
    </source>
</evidence>
<reference evidence="1 2" key="1">
    <citation type="submission" date="2015-11" db="EMBL/GenBank/DDBJ databases">
        <title>Butyribacter intestini gen. nov., sp. nov., a butyric acid-producing bacterium of the family Lachnospiraceae isolated from the human faeces.</title>
        <authorList>
            <person name="Zou Y."/>
            <person name="Xue W."/>
            <person name="Luo G."/>
            <person name="Lv M."/>
        </authorList>
    </citation>
    <scope>NUCLEOTIDE SEQUENCE [LARGE SCALE GENOMIC DNA]</scope>
    <source>
        <strain evidence="1 2">ACET-33324</strain>
    </source>
</reference>
<dbReference type="STRING" id="290052.ASU35_08025"/>
<organism evidence="1 2">
    <name type="scientific">Acetivibrio ethanolgignens</name>
    <dbReference type="NCBI Taxonomy" id="290052"/>
    <lineage>
        <taxon>Bacteria</taxon>
        <taxon>Bacillati</taxon>
        <taxon>Bacillota</taxon>
        <taxon>Clostridia</taxon>
        <taxon>Eubacteriales</taxon>
        <taxon>Oscillospiraceae</taxon>
        <taxon>Acetivibrio</taxon>
    </lineage>
</organism>
<sequence length="76" mass="8717">MSNVKERILGAVTVMSDYDAEIFWKIILNHFTDASWDNVGEEAPDEIDLQMLKEIKENPDCHEFVSSEEAMKELGL</sequence>
<dbReference type="AlphaFoldDB" id="A0A0V8QGU6"/>
<accession>A0A0V8QGU6</accession>
<dbReference type="Proteomes" id="UP000054874">
    <property type="component" value="Unassembled WGS sequence"/>
</dbReference>